<dbReference type="EMBL" id="JAULSR010000004">
    <property type="protein sequence ID" value="KAK0621451.1"/>
    <property type="molecule type" value="Genomic_DNA"/>
</dbReference>
<dbReference type="Gene3D" id="1.20.120.1770">
    <property type="match status" value="1"/>
</dbReference>
<feature type="region of interest" description="Disordered" evidence="17">
    <location>
        <begin position="272"/>
        <end position="330"/>
    </location>
</feature>
<accession>A0AA39WTU9</accession>
<dbReference type="Proteomes" id="UP001174934">
    <property type="component" value="Unassembled WGS sequence"/>
</dbReference>
<evidence type="ECO:0000256" key="14">
    <source>
        <dbReference type="ARBA" id="ARBA00023306"/>
    </source>
</evidence>
<dbReference type="GO" id="GO:0005634">
    <property type="term" value="C:nucleus"/>
    <property type="evidence" value="ECO:0007669"/>
    <property type="project" value="UniProtKB-SubCell"/>
</dbReference>
<reference evidence="20" key="1">
    <citation type="submission" date="2023-06" db="EMBL/GenBank/DDBJ databases">
        <title>Genome-scale phylogeny and comparative genomics of the fungal order Sordariales.</title>
        <authorList>
            <consortium name="Lawrence Berkeley National Laboratory"/>
            <person name="Hensen N."/>
            <person name="Bonometti L."/>
            <person name="Westerberg I."/>
            <person name="Brannstrom I.O."/>
            <person name="Guillou S."/>
            <person name="Cros-Aarteil S."/>
            <person name="Calhoun S."/>
            <person name="Haridas S."/>
            <person name="Kuo A."/>
            <person name="Mondo S."/>
            <person name="Pangilinan J."/>
            <person name="Riley R."/>
            <person name="LaButti K."/>
            <person name="Andreopoulos B."/>
            <person name="Lipzen A."/>
            <person name="Chen C."/>
            <person name="Yanf M."/>
            <person name="Daum C."/>
            <person name="Ng V."/>
            <person name="Clum A."/>
            <person name="Steindorff A."/>
            <person name="Ohm R."/>
            <person name="Martin F."/>
            <person name="Silar P."/>
            <person name="Natvig D."/>
            <person name="Lalanne C."/>
            <person name="Gautier V."/>
            <person name="Ament-velasquez S.L."/>
            <person name="Kruys A."/>
            <person name="Hutchinson M.I."/>
            <person name="Powell A.J."/>
            <person name="Barry K."/>
            <person name="Miller A.N."/>
            <person name="Grigoriev I.V."/>
            <person name="Debuchy R."/>
            <person name="Gladieux P."/>
            <person name="Thoren M.H."/>
            <person name="Johannesson H."/>
        </authorList>
    </citation>
    <scope>NUCLEOTIDE SEQUENCE</scope>
    <source>
        <strain evidence="20">SMH3391-2</strain>
    </source>
</reference>
<feature type="compositionally biased region" description="Polar residues" evidence="17">
    <location>
        <begin position="935"/>
        <end position="951"/>
    </location>
</feature>
<feature type="transmembrane region" description="Helical" evidence="18">
    <location>
        <begin position="103"/>
        <end position="124"/>
    </location>
</feature>
<evidence type="ECO:0000313" key="20">
    <source>
        <dbReference type="EMBL" id="KAK0621451.1"/>
    </source>
</evidence>
<evidence type="ECO:0000256" key="6">
    <source>
        <dbReference type="ARBA" id="ARBA00022618"/>
    </source>
</evidence>
<feature type="region of interest" description="Disordered" evidence="17">
    <location>
        <begin position="935"/>
        <end position="1017"/>
    </location>
</feature>
<organism evidence="20 21">
    <name type="scientific">Bombardia bombarda</name>
    <dbReference type="NCBI Taxonomy" id="252184"/>
    <lineage>
        <taxon>Eukaryota</taxon>
        <taxon>Fungi</taxon>
        <taxon>Dikarya</taxon>
        <taxon>Ascomycota</taxon>
        <taxon>Pezizomycotina</taxon>
        <taxon>Sordariomycetes</taxon>
        <taxon>Sordariomycetidae</taxon>
        <taxon>Sordariales</taxon>
        <taxon>Lasiosphaeriaceae</taxon>
        <taxon>Bombardia</taxon>
    </lineage>
</organism>
<feature type="compositionally biased region" description="Polar residues" evidence="17">
    <location>
        <begin position="437"/>
        <end position="461"/>
    </location>
</feature>
<comment type="subcellular location">
    <subcellularLocation>
        <location evidence="3">Chromosome</location>
        <location evidence="3">Centromere</location>
        <location evidence="3">Kinetochore</location>
    </subcellularLocation>
    <subcellularLocation>
        <location evidence="2">Membrane</location>
    </subcellularLocation>
    <subcellularLocation>
        <location evidence="1">Nucleus</location>
    </subcellularLocation>
</comment>
<protein>
    <recommendedName>
        <fullName evidence="19">Cytochrome b561 domain-containing protein</fullName>
    </recommendedName>
</protein>
<feature type="compositionally biased region" description="Polar residues" evidence="17">
    <location>
        <begin position="555"/>
        <end position="566"/>
    </location>
</feature>
<evidence type="ECO:0000256" key="12">
    <source>
        <dbReference type="ARBA" id="ARBA00023136"/>
    </source>
</evidence>
<evidence type="ECO:0000256" key="2">
    <source>
        <dbReference type="ARBA" id="ARBA00004370"/>
    </source>
</evidence>
<evidence type="ECO:0000256" key="16">
    <source>
        <dbReference type="SAM" id="Coils"/>
    </source>
</evidence>
<dbReference type="CDD" id="cd08760">
    <property type="entry name" value="Cyt_b561_FRRS1_like"/>
    <property type="match status" value="1"/>
</dbReference>
<evidence type="ECO:0000256" key="10">
    <source>
        <dbReference type="ARBA" id="ARBA00022982"/>
    </source>
</evidence>
<evidence type="ECO:0000256" key="1">
    <source>
        <dbReference type="ARBA" id="ARBA00004123"/>
    </source>
</evidence>
<feature type="compositionally biased region" description="Basic and acidic residues" evidence="17">
    <location>
        <begin position="389"/>
        <end position="407"/>
    </location>
</feature>
<evidence type="ECO:0000256" key="13">
    <source>
        <dbReference type="ARBA" id="ARBA00023242"/>
    </source>
</evidence>
<evidence type="ECO:0000256" key="4">
    <source>
        <dbReference type="ARBA" id="ARBA00022448"/>
    </source>
</evidence>
<keyword evidence="16" id="KW-0175">Coiled coil</keyword>
<feature type="domain" description="Cytochrome b561" evidence="19">
    <location>
        <begin position="36"/>
        <end position="223"/>
    </location>
</feature>
<dbReference type="GO" id="GO:0051301">
    <property type="term" value="P:cell division"/>
    <property type="evidence" value="ECO:0007669"/>
    <property type="project" value="UniProtKB-KW"/>
</dbReference>
<comment type="caution">
    <text evidence="20">The sequence shown here is derived from an EMBL/GenBank/DDBJ whole genome shotgun (WGS) entry which is preliminary data.</text>
</comment>
<feature type="region of interest" description="Disordered" evidence="17">
    <location>
        <begin position="355"/>
        <end position="596"/>
    </location>
</feature>
<dbReference type="GO" id="GO:0007059">
    <property type="term" value="P:chromosome segregation"/>
    <property type="evidence" value="ECO:0007669"/>
    <property type="project" value="TreeGrafter"/>
</dbReference>
<feature type="transmembrane region" description="Helical" evidence="18">
    <location>
        <begin position="197"/>
        <end position="214"/>
    </location>
</feature>
<keyword evidence="12 18" id="KW-0472">Membrane</keyword>
<evidence type="ECO:0000256" key="7">
    <source>
        <dbReference type="ARBA" id="ARBA00022692"/>
    </source>
</evidence>
<dbReference type="InterPro" id="IPR007128">
    <property type="entry name" value="PMF1/Nnf1"/>
</dbReference>
<dbReference type="SMART" id="SM00665">
    <property type="entry name" value="B561"/>
    <property type="match status" value="1"/>
</dbReference>
<keyword evidence="7 18" id="KW-0812">Transmembrane</keyword>
<feature type="compositionally biased region" description="Basic and acidic residues" evidence="17">
    <location>
        <begin position="768"/>
        <end position="787"/>
    </location>
</feature>
<keyword evidence="5" id="KW-0158">Chromosome</keyword>
<evidence type="ECO:0000256" key="18">
    <source>
        <dbReference type="SAM" id="Phobius"/>
    </source>
</evidence>
<keyword evidence="15" id="KW-0137">Centromere</keyword>
<evidence type="ECO:0000256" key="5">
    <source>
        <dbReference type="ARBA" id="ARBA00022454"/>
    </source>
</evidence>
<keyword evidence="6" id="KW-0132">Cell division</keyword>
<keyword evidence="10" id="KW-0249">Electron transport</keyword>
<evidence type="ECO:0000256" key="11">
    <source>
        <dbReference type="ARBA" id="ARBA00022989"/>
    </source>
</evidence>
<feature type="compositionally biased region" description="Basic and acidic residues" evidence="17">
    <location>
        <begin position="306"/>
        <end position="325"/>
    </location>
</feature>
<feature type="region of interest" description="Disordered" evidence="17">
    <location>
        <begin position="701"/>
        <end position="899"/>
    </location>
</feature>
<sequence>MAPADNLSPPGSSAYSSNTMTVGDGTWDFTKNTFLLPNLVGLNFETMRYNGMGNRFSTLTQYHSLILSHGVLAAITFLFLVPIAVLIVRFYARNPGYAVRYHAYMQILAVGFSTVIFILGFMAVGPARALTNPHHGIGVAIYVLILLQAVGGRLVRHITGRSLRVHLHRWSGRAIAILGIIQVPLGLTLYGSPKYLFILYAVWMAFLAFLFFVLDYRDHGRRGGGGERYVSGGHSDSGYTGTNTTHRKASGGRSWLGPLAAGAGIWALMRSRSKRNRDSERGLSRSPSPGRSHLTGSVGPEVIPSPRRESSGYYDEKRTERRRESGGGGGFMNKMFAAGAGAGAGALFGRMLGRRDRGHDDNYSAVATDTPSRTRRHRRNPPSESDFTVSERTEDFQRRGSRYDRRSPLLPPPGNPVMAAAALSAAEERPVARPRTPQRSHAGQSRFESTVDGSDYSSYVSPSRRASEKRRSIGGGSAGKGLLAGIGLGWLGKKAKDGRDRREEERLRDEEDRRRDEEDRRSGNRNSRYTSDGYPTPTRRESRRQPAGRPPPPSTVMTSTVLSGGSSIEPRGDTPYDPAPVGNAQPPPPVPVPGGSGPVLLPRAPIPIPVYDPAAIAARLAQSKPQSHIMQPVAMPPMPTDPHGIFGESGSEAYISSGGQQHRRHSSRRGAAESSMGGGGGGGGDAAAAAAAAAAVATASHLAAEEDEERRRRERSREPVSVKVQVHDRDKNITLRRLTDEEQRRRRRNDSVSSQSEADASSRRYRRGDRDSSQRRAEAAAEQRVDNEQPPLTAPLAPLSPPNPAFAQGRSRPQGKDSAYYSGQPGPSGGGGGMPAGNMSMSSFGMSSPVEGGGAFSAISPSPSGPLRDPSVADRRRRRRLERREGSSTAGAHGGLSARWNATWKPPAISVHSDGTNTFGFKFPSIKAIVITMSAEQGPSSAPPSQQEIDQNTNTNTSTEPTPPERQDGVEAPAAATTPTPTPATAEIQEQENGQEPEQQQPDSPPLPAKHTAVTPGPRAARLQQLFSSTLKHTLDKINRDNFASCFPTIATNASGTLEFVQGQMVERIATMCNKEFNSVLENRNVVAKLNELESLVSDAARRKAEVMSNAASSGRAAEPPVPPHTLPAPVVLAAHLAPHLASQQSQLNAKLQNVQAHNARLSDEIRAQRAEMEALLAAVEKVVADVDGANELLDGVVDDLAKETRAVEVEMGGV</sequence>
<dbReference type="GO" id="GO:0016020">
    <property type="term" value="C:membrane"/>
    <property type="evidence" value="ECO:0007669"/>
    <property type="project" value="UniProtKB-SubCell"/>
</dbReference>
<evidence type="ECO:0000259" key="19">
    <source>
        <dbReference type="PROSITE" id="PS50939"/>
    </source>
</evidence>
<feature type="transmembrane region" description="Helical" evidence="18">
    <location>
        <begin position="136"/>
        <end position="155"/>
    </location>
</feature>
<feature type="compositionally biased region" description="Low complexity" evidence="17">
    <location>
        <begin position="972"/>
        <end position="988"/>
    </location>
</feature>
<dbReference type="PANTHER" id="PTHR15459:SF3">
    <property type="entry name" value="POLYAMINE-MODULATED FACTOR 1"/>
    <property type="match status" value="1"/>
</dbReference>
<dbReference type="InterPro" id="IPR006593">
    <property type="entry name" value="Cyt_b561/ferric_Rdtase_TM"/>
</dbReference>
<feature type="transmembrane region" description="Helical" evidence="18">
    <location>
        <begin position="66"/>
        <end position="91"/>
    </location>
</feature>
<feature type="compositionally biased region" description="Gly residues" evidence="17">
    <location>
        <begin position="473"/>
        <end position="490"/>
    </location>
</feature>
<evidence type="ECO:0000313" key="21">
    <source>
        <dbReference type="Proteomes" id="UP001174934"/>
    </source>
</evidence>
<evidence type="ECO:0000256" key="15">
    <source>
        <dbReference type="ARBA" id="ARBA00023328"/>
    </source>
</evidence>
<feature type="compositionally biased region" description="Basic and acidic residues" evidence="17">
    <location>
        <begin position="494"/>
        <end position="522"/>
    </location>
</feature>
<feature type="compositionally biased region" description="Basic and acidic residues" evidence="17">
    <location>
        <begin position="709"/>
        <end position="744"/>
    </location>
</feature>
<dbReference type="PANTHER" id="PTHR15459">
    <property type="entry name" value="POLYAMINE-MODULATED FACTOR 1"/>
    <property type="match status" value="1"/>
</dbReference>
<evidence type="ECO:0000256" key="3">
    <source>
        <dbReference type="ARBA" id="ARBA00004629"/>
    </source>
</evidence>
<evidence type="ECO:0000256" key="8">
    <source>
        <dbReference type="ARBA" id="ARBA00022776"/>
    </source>
</evidence>
<dbReference type="AlphaFoldDB" id="A0AA39WTU9"/>
<keyword evidence="13" id="KW-0539">Nucleus</keyword>
<name>A0AA39WTU9_9PEZI</name>
<proteinExistence type="predicted"/>
<feature type="region of interest" description="Disordered" evidence="17">
    <location>
        <begin position="225"/>
        <end position="255"/>
    </location>
</feature>
<dbReference type="PROSITE" id="PS50939">
    <property type="entry name" value="CYTOCHROME_B561"/>
    <property type="match status" value="1"/>
</dbReference>
<keyword evidence="14" id="KW-0131">Cell cycle</keyword>
<keyword evidence="9" id="KW-0995">Kinetochore</keyword>
<dbReference type="Pfam" id="PF03980">
    <property type="entry name" value="Nnf1"/>
    <property type="match status" value="1"/>
</dbReference>
<feature type="compositionally biased region" description="Gly residues" evidence="17">
    <location>
        <begin position="676"/>
        <end position="685"/>
    </location>
</feature>
<feature type="region of interest" description="Disordered" evidence="17">
    <location>
        <begin position="649"/>
        <end position="686"/>
    </location>
</feature>
<evidence type="ECO:0000256" key="17">
    <source>
        <dbReference type="SAM" id="MobiDB-lite"/>
    </source>
</evidence>
<dbReference type="GO" id="GO:0000444">
    <property type="term" value="C:MIS12/MIND type complex"/>
    <property type="evidence" value="ECO:0007669"/>
    <property type="project" value="InterPro"/>
</dbReference>
<feature type="compositionally biased region" description="Low complexity" evidence="17">
    <location>
        <begin position="836"/>
        <end position="848"/>
    </location>
</feature>
<feature type="compositionally biased region" description="Gly residues" evidence="17">
    <location>
        <begin position="826"/>
        <end position="835"/>
    </location>
</feature>
<keyword evidence="21" id="KW-1185">Reference proteome</keyword>
<feature type="transmembrane region" description="Helical" evidence="18">
    <location>
        <begin position="175"/>
        <end position="191"/>
    </location>
</feature>
<gene>
    <name evidence="20" type="ORF">B0T17DRAFT_508800</name>
</gene>
<keyword evidence="4" id="KW-0813">Transport</keyword>
<feature type="coiled-coil region" evidence="16">
    <location>
        <begin position="1145"/>
        <end position="1179"/>
    </location>
</feature>
<evidence type="ECO:0000256" key="9">
    <source>
        <dbReference type="ARBA" id="ARBA00022838"/>
    </source>
</evidence>
<keyword evidence="8" id="KW-0498">Mitosis</keyword>
<keyword evidence="11 18" id="KW-1133">Transmembrane helix</keyword>